<evidence type="ECO:0000313" key="2">
    <source>
        <dbReference type="Proteomes" id="UP000002297"/>
    </source>
</evidence>
<dbReference type="AlphaFoldDB" id="A3U9U8"/>
<protein>
    <submittedName>
        <fullName evidence="1">Uncharacterized protein</fullName>
    </submittedName>
</protein>
<dbReference type="EMBL" id="CP002046">
    <property type="protein sequence ID" value="EAP86584.1"/>
    <property type="molecule type" value="Genomic_DNA"/>
</dbReference>
<organism evidence="1 2">
    <name type="scientific">Croceibacter atlanticus (strain ATCC BAA-628 / JCM 21780 / CIP 108009 / IAM 15332 / KCTC 12090 / HTCC2559)</name>
    <dbReference type="NCBI Taxonomy" id="216432"/>
    <lineage>
        <taxon>Bacteria</taxon>
        <taxon>Pseudomonadati</taxon>
        <taxon>Bacteroidota</taxon>
        <taxon>Flavobacteriia</taxon>
        <taxon>Flavobacteriales</taxon>
        <taxon>Flavobacteriaceae</taxon>
        <taxon>Croceibacter</taxon>
    </lineage>
</organism>
<dbReference type="KEGG" id="cat:CA2559_11128"/>
<proteinExistence type="predicted"/>
<gene>
    <name evidence="1" type="ordered locus">CA2559_11128</name>
</gene>
<accession>A3U9U8</accession>
<sequence>MPQDYKQTLGIKKAAIKIAAFIFGYVE</sequence>
<evidence type="ECO:0000313" key="1">
    <source>
        <dbReference type="EMBL" id="EAP86584.1"/>
    </source>
</evidence>
<dbReference type="HOGENOM" id="CLU_3414652_0_0_10"/>
<reference evidence="1 2" key="1">
    <citation type="journal article" date="2010" name="J. Bacteriol.">
        <title>The complete genome sequence of Croceibacter atlanticus HTCC2559T.</title>
        <authorList>
            <person name="Oh H.M."/>
            <person name="Kang I."/>
            <person name="Ferriera S."/>
            <person name="Giovannoni S.J."/>
            <person name="Cho J.C."/>
        </authorList>
    </citation>
    <scope>NUCLEOTIDE SEQUENCE [LARGE SCALE GENOMIC DNA]</scope>
    <source>
        <strain evidence="2">ATCC BAA-628 / HTCC2559 / KCTC 12090</strain>
    </source>
</reference>
<name>A3U9U8_CROAH</name>
<dbReference type="Proteomes" id="UP000002297">
    <property type="component" value="Chromosome"/>
</dbReference>
<keyword evidence="2" id="KW-1185">Reference proteome</keyword>